<protein>
    <submittedName>
        <fullName evidence="3">Efflux transporter, RND family, MFP subunit</fullName>
    </submittedName>
</protein>
<dbReference type="PATRIC" id="fig|137591.25.peg.31"/>
<dbReference type="SUPFAM" id="SSF111369">
    <property type="entry name" value="HlyD-like secretion proteins"/>
    <property type="match status" value="1"/>
</dbReference>
<dbReference type="RefSeq" id="WP_043708705.1">
    <property type="nucleotide sequence ID" value="NZ_JALOCT010000002.1"/>
</dbReference>
<name>A0A0D1JNC2_9LACO</name>
<dbReference type="AlphaFoldDB" id="A0A0D1JNC2"/>
<dbReference type="eggNOG" id="COG0845">
    <property type="taxonomic scope" value="Bacteria"/>
</dbReference>
<sequence>MRKRVKLGIVLVPLGAAVIGGTVLYVTDHQATKAVGTPTYQVATVKQSTFTVAGKVAPVAQQQLTIPDGKVQQLNVANGDTVTAGQVLLTTFLDKSMDLAEQQATLDKGNRVATSAQNTINQLTQQLQQLPADDPTRADLDSQLRDAKSNLADAQADVQTNQQALQRGQNSQYGQVTAPYDGRISVSYDQSGKVQLAITGAGLQATGLVSEYDYDKVKDHRDVAIKALATKQEAKTTLNFLSTNPAKESSKNMARYAFTTDNLDATQFMNGQSLTITVPQDGIRVPMAAVKHGHVYRYVAGKARKTPVTTEKRDGYLVVTAGLQAKERIIMNPDNQLKDAAQVAISD</sequence>
<keyword evidence="2" id="KW-0812">Transmembrane</keyword>
<evidence type="ECO:0000313" key="3">
    <source>
        <dbReference type="EMBL" id="KIU22528.1"/>
    </source>
</evidence>
<dbReference type="PANTHER" id="PTHR30469:SF15">
    <property type="entry name" value="HLYD FAMILY OF SECRETION PROTEINS"/>
    <property type="match status" value="1"/>
</dbReference>
<gene>
    <name evidence="3" type="ORF">QX99_00032</name>
</gene>
<feature type="coiled-coil region" evidence="1">
    <location>
        <begin position="137"/>
        <end position="164"/>
    </location>
</feature>
<keyword evidence="2" id="KW-0472">Membrane</keyword>
<keyword evidence="1" id="KW-0175">Coiled coil</keyword>
<dbReference type="Gene3D" id="2.40.50.100">
    <property type="match status" value="1"/>
</dbReference>
<dbReference type="Proteomes" id="UP000032287">
    <property type="component" value="Unassembled WGS sequence"/>
</dbReference>
<accession>A0A0D1JNC2</accession>
<feature type="transmembrane region" description="Helical" evidence="2">
    <location>
        <begin position="7"/>
        <end position="26"/>
    </location>
</feature>
<keyword evidence="2" id="KW-1133">Transmembrane helix</keyword>
<keyword evidence="4" id="KW-1185">Reference proteome</keyword>
<proteinExistence type="predicted"/>
<dbReference type="GO" id="GO:0015562">
    <property type="term" value="F:efflux transmembrane transporter activity"/>
    <property type="evidence" value="ECO:0007669"/>
    <property type="project" value="TreeGrafter"/>
</dbReference>
<dbReference type="Gene3D" id="1.10.287.470">
    <property type="entry name" value="Helix hairpin bin"/>
    <property type="match status" value="1"/>
</dbReference>
<dbReference type="GO" id="GO:1990281">
    <property type="term" value="C:efflux pump complex"/>
    <property type="evidence" value="ECO:0007669"/>
    <property type="project" value="TreeGrafter"/>
</dbReference>
<dbReference type="EMBL" id="JWHU01000001">
    <property type="protein sequence ID" value="KIU22528.1"/>
    <property type="molecule type" value="Genomic_DNA"/>
</dbReference>
<dbReference type="STRING" id="137591.AO080_02055"/>
<dbReference type="Gene3D" id="2.40.420.20">
    <property type="match status" value="1"/>
</dbReference>
<organism evidence="3 4">
    <name type="scientific">Weissella cibaria</name>
    <dbReference type="NCBI Taxonomy" id="137591"/>
    <lineage>
        <taxon>Bacteria</taxon>
        <taxon>Bacillati</taxon>
        <taxon>Bacillota</taxon>
        <taxon>Bacilli</taxon>
        <taxon>Lactobacillales</taxon>
        <taxon>Lactobacillaceae</taxon>
        <taxon>Weissella</taxon>
    </lineage>
</organism>
<dbReference type="PANTHER" id="PTHR30469">
    <property type="entry name" value="MULTIDRUG RESISTANCE PROTEIN MDTA"/>
    <property type="match status" value="1"/>
</dbReference>
<evidence type="ECO:0000256" key="2">
    <source>
        <dbReference type="SAM" id="Phobius"/>
    </source>
</evidence>
<comment type="caution">
    <text evidence="3">The sequence shown here is derived from an EMBL/GenBank/DDBJ whole genome shotgun (WGS) entry which is preliminary data.</text>
</comment>
<evidence type="ECO:0000256" key="1">
    <source>
        <dbReference type="SAM" id="Coils"/>
    </source>
</evidence>
<reference evidence="3 4" key="1">
    <citation type="journal article" date="2015" name="Microbiology (Mosc.)">
        <title>Genomics of the Weissella cibaria species with an examination of its metabolic traits.</title>
        <authorList>
            <person name="Lynch K.M."/>
            <person name="Lucid A."/>
            <person name="Arendt E.K."/>
            <person name="Sleator R.D."/>
            <person name="Lucey B."/>
            <person name="Coffey A."/>
        </authorList>
    </citation>
    <scope>NUCLEOTIDE SEQUENCE [LARGE SCALE GENOMIC DNA]</scope>
    <source>
        <strain evidence="3 4">MG1</strain>
    </source>
</reference>
<evidence type="ECO:0000313" key="4">
    <source>
        <dbReference type="Proteomes" id="UP000032287"/>
    </source>
</evidence>